<organism evidence="1 2">
    <name type="scientific">Ruegeria sediminis</name>
    <dbReference type="NCBI Taxonomy" id="2583820"/>
    <lineage>
        <taxon>Bacteria</taxon>
        <taxon>Pseudomonadati</taxon>
        <taxon>Pseudomonadota</taxon>
        <taxon>Alphaproteobacteria</taxon>
        <taxon>Rhodobacterales</taxon>
        <taxon>Roseobacteraceae</taxon>
        <taxon>Ruegeria</taxon>
    </lineage>
</organism>
<accession>A0ABY2X386</accession>
<protein>
    <submittedName>
        <fullName evidence="1">Uncharacterized protein</fullName>
    </submittedName>
</protein>
<comment type="caution">
    <text evidence="1">The sequence shown here is derived from an EMBL/GenBank/DDBJ whole genome shotgun (WGS) entry which is preliminary data.</text>
</comment>
<proteinExistence type="predicted"/>
<dbReference type="Proteomes" id="UP001193035">
    <property type="component" value="Unassembled WGS sequence"/>
</dbReference>
<sequence>MTMFHTSNWLDGASDALDDSPVSGGVGAVLQRGRARCLADGRFDDDILVASPDDLAGLAQTLGVPVSALRDRQARLEAALARQLAE</sequence>
<name>A0ABY2X386_9RHOB</name>
<evidence type="ECO:0000313" key="1">
    <source>
        <dbReference type="EMBL" id="TMV09844.1"/>
    </source>
</evidence>
<dbReference type="EMBL" id="VCPD01000001">
    <property type="protein sequence ID" value="TMV09844.1"/>
    <property type="molecule type" value="Genomic_DNA"/>
</dbReference>
<evidence type="ECO:0000313" key="2">
    <source>
        <dbReference type="Proteomes" id="UP001193035"/>
    </source>
</evidence>
<dbReference type="RefSeq" id="WP_138839903.1">
    <property type="nucleotide sequence ID" value="NZ_VCPD01000001.1"/>
</dbReference>
<reference evidence="1 2" key="1">
    <citation type="submission" date="2019-05" db="EMBL/GenBank/DDBJ databases">
        <title>Ruegeria sp. nov., isolated from tidal flat.</title>
        <authorList>
            <person name="Kim W."/>
        </authorList>
    </citation>
    <scope>NUCLEOTIDE SEQUENCE [LARGE SCALE GENOMIC DNA]</scope>
    <source>
        <strain evidence="1 2">CAU 1488</strain>
    </source>
</reference>
<gene>
    <name evidence="1" type="ORF">FGK63_01880</name>
</gene>
<keyword evidence="2" id="KW-1185">Reference proteome</keyword>